<feature type="domain" description="UvrD-like helicase C-terminal" evidence="1">
    <location>
        <begin position="824"/>
        <end position="868"/>
    </location>
</feature>
<keyword evidence="2" id="KW-0547">Nucleotide-binding</keyword>
<organism evidence="2 3">
    <name type="scientific">Anaeromicropila herbilytica</name>
    <dbReference type="NCBI Taxonomy" id="2785025"/>
    <lineage>
        <taxon>Bacteria</taxon>
        <taxon>Bacillati</taxon>
        <taxon>Bacillota</taxon>
        <taxon>Clostridia</taxon>
        <taxon>Lachnospirales</taxon>
        <taxon>Lachnospiraceae</taxon>
        <taxon>Anaeromicropila</taxon>
    </lineage>
</organism>
<evidence type="ECO:0000313" key="2">
    <source>
        <dbReference type="EMBL" id="BCN32622.1"/>
    </source>
</evidence>
<dbReference type="EMBL" id="AP024169">
    <property type="protein sequence ID" value="BCN32622.1"/>
    <property type="molecule type" value="Genomic_DNA"/>
</dbReference>
<protein>
    <submittedName>
        <fullName evidence="2">Helicase</fullName>
    </submittedName>
</protein>
<dbReference type="InterPro" id="IPR027785">
    <property type="entry name" value="UvrD-like_helicase_C"/>
</dbReference>
<evidence type="ECO:0000313" key="3">
    <source>
        <dbReference type="Proteomes" id="UP000595897"/>
    </source>
</evidence>
<dbReference type="GO" id="GO:0004386">
    <property type="term" value="F:helicase activity"/>
    <property type="evidence" value="ECO:0007669"/>
    <property type="project" value="UniProtKB-KW"/>
</dbReference>
<accession>A0A7R7EPJ7</accession>
<keyword evidence="2" id="KW-0347">Helicase</keyword>
<proteinExistence type="predicted"/>
<dbReference type="RefSeq" id="WP_271713655.1">
    <property type="nucleotide sequence ID" value="NZ_AP024169.1"/>
</dbReference>
<dbReference type="Proteomes" id="UP000595897">
    <property type="component" value="Chromosome"/>
</dbReference>
<evidence type="ECO:0000259" key="1">
    <source>
        <dbReference type="Pfam" id="PF13538"/>
    </source>
</evidence>
<keyword evidence="2" id="KW-0378">Hydrolase</keyword>
<reference evidence="2 3" key="1">
    <citation type="submission" date="2020-11" db="EMBL/GenBank/DDBJ databases">
        <title>Draft genome sequencing of a Lachnospiraceae strain isolated from anoxic soil subjected to BSD treatment.</title>
        <authorList>
            <person name="Uek A."/>
            <person name="Tonouchi A."/>
        </authorList>
    </citation>
    <scope>NUCLEOTIDE SEQUENCE [LARGE SCALE GENOMIC DNA]</scope>
    <source>
        <strain evidence="2 3">TB5</strain>
    </source>
</reference>
<dbReference type="SUPFAM" id="SSF52540">
    <property type="entry name" value="P-loop containing nucleoside triphosphate hydrolases"/>
    <property type="match status" value="2"/>
</dbReference>
<gene>
    <name evidence="2" type="ORF">bsdtb5_39170</name>
</gene>
<dbReference type="KEGG" id="ahb:bsdtb5_39170"/>
<sequence length="910" mass="106228">MKSIEDKIKDIDDAICEYIDLIELTSRGRMSDAIIKHLRDLVEHIAVKIYAETHDSHVDYENIPIAIEELKTDQRFYFLRKFHDLLQQAMSHYTQDANGAERLMLKYYEYLLQIKDFIMQRYDMEILHNIDKFPLDQDKTLQEYYEKIAEKLELPRYAGDYERRSERFYIQKVKAFFVNQHVYYEITLIPANDESSKFNRLVVFSKYKIYTNYAVKVGLSEDIIEISGKFMPVKIVTAWNTSIRPCELNNFAKVVGLKISINSKHSEYIGLMNYIAKTGSNLVEILSFSDNYYNQFKEKITSRATVTLLSGVFDKTREWIIRNKSGSNVIRYLLYGLNNKIIKQQYDNEENYKMKGLYLDNKSIPFDEMPFNSGLCNHNPSIYDLLDCINVRGREHELLAHRIGNNSDIYGTLYTKDEELSEFQNIDVLVERYNGSLYKKHQNRRIEKLGKNLYIRGYENDVKSIIEFLISLSTDGVEDYRASVEDWLMDNPLAIDCEEKKNILERMFEQTKVAMIYGAAGTGKSTLIKHISQFWEDSSKVFISNTHPAVENLRRRVKNNTAEYMTIKSFIYSYPSFKKIDILFVDECSMVSNRDMLEIINKGNFELLVLVGDIYQIEAIQFGNWFNLARYFIPLNSQYELNKPYRTDDKYLLELWNRVRNYQDDITEWLSYCGYTSDFEESVFEPESEDEIVLCLNYDGLYGINNMNRFFQNTNVNKAVALGVWLYKVNDPVLFTDSTRFGSVLYNNLKGKIVDIEEEEEKIYFSIEIDKTLNGIQVAGTGLELLPKRSTGKSVVRFEVRKSKAGDDDNDDGDAETNVPFQIAYAVSIHKAQGLEYDSVKIIITKEVDELISHNIFYTAITRAKKNLKIYWTGESQKKILSSFTNNEISNDAKIFSARTGFKIVKRKGR</sequence>
<dbReference type="CDD" id="cd18809">
    <property type="entry name" value="SF1_C_RecD"/>
    <property type="match status" value="1"/>
</dbReference>
<name>A0A7R7EPJ7_9FIRM</name>
<keyword evidence="3" id="KW-1185">Reference proteome</keyword>
<dbReference type="InterPro" id="IPR027417">
    <property type="entry name" value="P-loop_NTPase"/>
</dbReference>
<dbReference type="Gene3D" id="3.40.50.300">
    <property type="entry name" value="P-loop containing nucleotide triphosphate hydrolases"/>
    <property type="match status" value="2"/>
</dbReference>
<dbReference type="Pfam" id="PF13538">
    <property type="entry name" value="UvrD_C_2"/>
    <property type="match status" value="1"/>
</dbReference>
<keyword evidence="2" id="KW-0067">ATP-binding</keyword>
<dbReference type="AlphaFoldDB" id="A0A7R7EPJ7"/>
<dbReference type="Pfam" id="PF13604">
    <property type="entry name" value="AAA_30"/>
    <property type="match status" value="1"/>
</dbReference>